<protein>
    <submittedName>
        <fullName evidence="1">Uncharacterized protein</fullName>
    </submittedName>
</protein>
<evidence type="ECO:0000313" key="1">
    <source>
        <dbReference type="EMBL" id="KAJ8005083.1"/>
    </source>
</evidence>
<sequence>MGFRGRRDTKKRIVPNARRPPEEEVCAKQSSGQQGCGLADLEEDKRVEDSGGVEASTDETHVVEVREDAQDTSEKKIIEGGS</sequence>
<name>A0ACC2GMU2_DALPE</name>
<gene>
    <name evidence="1" type="ORF">DPEC_G00142970</name>
</gene>
<organism evidence="1 2">
    <name type="scientific">Dallia pectoralis</name>
    <name type="common">Alaska blackfish</name>
    <dbReference type="NCBI Taxonomy" id="75939"/>
    <lineage>
        <taxon>Eukaryota</taxon>
        <taxon>Metazoa</taxon>
        <taxon>Chordata</taxon>
        <taxon>Craniata</taxon>
        <taxon>Vertebrata</taxon>
        <taxon>Euteleostomi</taxon>
        <taxon>Actinopterygii</taxon>
        <taxon>Neopterygii</taxon>
        <taxon>Teleostei</taxon>
        <taxon>Protacanthopterygii</taxon>
        <taxon>Esociformes</taxon>
        <taxon>Umbridae</taxon>
        <taxon>Dallia</taxon>
    </lineage>
</organism>
<dbReference type="Proteomes" id="UP001157502">
    <property type="component" value="Chromosome 11"/>
</dbReference>
<keyword evidence="2" id="KW-1185">Reference proteome</keyword>
<accession>A0ACC2GMU2</accession>
<comment type="caution">
    <text evidence="1">The sequence shown here is derived from an EMBL/GenBank/DDBJ whole genome shotgun (WGS) entry which is preliminary data.</text>
</comment>
<reference evidence="1" key="1">
    <citation type="submission" date="2021-05" db="EMBL/GenBank/DDBJ databases">
        <authorList>
            <person name="Pan Q."/>
            <person name="Jouanno E."/>
            <person name="Zahm M."/>
            <person name="Klopp C."/>
            <person name="Cabau C."/>
            <person name="Louis A."/>
            <person name="Berthelot C."/>
            <person name="Parey E."/>
            <person name="Roest Crollius H."/>
            <person name="Montfort J."/>
            <person name="Robinson-Rechavi M."/>
            <person name="Bouchez O."/>
            <person name="Lampietro C."/>
            <person name="Lopez Roques C."/>
            <person name="Donnadieu C."/>
            <person name="Postlethwait J."/>
            <person name="Bobe J."/>
            <person name="Dillon D."/>
            <person name="Chandos A."/>
            <person name="von Hippel F."/>
            <person name="Guiguen Y."/>
        </authorList>
    </citation>
    <scope>NUCLEOTIDE SEQUENCE</scope>
    <source>
        <strain evidence="1">YG-Jan2019</strain>
    </source>
</reference>
<proteinExistence type="predicted"/>
<dbReference type="EMBL" id="CM055738">
    <property type="protein sequence ID" value="KAJ8005083.1"/>
    <property type="molecule type" value="Genomic_DNA"/>
</dbReference>
<evidence type="ECO:0000313" key="2">
    <source>
        <dbReference type="Proteomes" id="UP001157502"/>
    </source>
</evidence>